<protein>
    <submittedName>
        <fullName evidence="1">Uncharacterized protein</fullName>
    </submittedName>
</protein>
<name>A0AAV3TCK9_9EURY</name>
<dbReference type="AlphaFoldDB" id="A0AAV3TCK9"/>
<dbReference type="Proteomes" id="UP001500420">
    <property type="component" value="Unassembled WGS sequence"/>
</dbReference>
<dbReference type="EMBL" id="BAAADV010000007">
    <property type="protein sequence ID" value="GAA0678725.1"/>
    <property type="molecule type" value="Genomic_DNA"/>
</dbReference>
<sequence length="79" mass="8215">MMSDVALTDYPNNDIETHRRVSKATVVLTGVLALGLVGIGDTTAGTAVIAAGLAAGNGLRLQATQWELEMLQTEVSSDD</sequence>
<comment type="caution">
    <text evidence="1">The sequence shown here is derived from an EMBL/GenBank/DDBJ whole genome shotgun (WGS) entry which is preliminary data.</text>
</comment>
<keyword evidence="2" id="KW-1185">Reference proteome</keyword>
<organism evidence="1 2">
    <name type="scientific">Natronoarchaeum mannanilyticum</name>
    <dbReference type="NCBI Taxonomy" id="926360"/>
    <lineage>
        <taxon>Archaea</taxon>
        <taxon>Methanobacteriati</taxon>
        <taxon>Methanobacteriota</taxon>
        <taxon>Stenosarchaea group</taxon>
        <taxon>Halobacteria</taxon>
        <taxon>Halobacteriales</taxon>
        <taxon>Natronoarchaeaceae</taxon>
    </lineage>
</organism>
<gene>
    <name evidence="1" type="ORF">GCM10009020_28860</name>
</gene>
<evidence type="ECO:0000313" key="2">
    <source>
        <dbReference type="Proteomes" id="UP001500420"/>
    </source>
</evidence>
<proteinExistence type="predicted"/>
<evidence type="ECO:0000313" key="1">
    <source>
        <dbReference type="EMBL" id="GAA0678725.1"/>
    </source>
</evidence>
<accession>A0AAV3TCK9</accession>
<reference evidence="1 2" key="1">
    <citation type="journal article" date="2019" name="Int. J. Syst. Evol. Microbiol.">
        <title>The Global Catalogue of Microorganisms (GCM) 10K type strain sequencing project: providing services to taxonomists for standard genome sequencing and annotation.</title>
        <authorList>
            <consortium name="The Broad Institute Genomics Platform"/>
            <consortium name="The Broad Institute Genome Sequencing Center for Infectious Disease"/>
            <person name="Wu L."/>
            <person name="Ma J."/>
        </authorList>
    </citation>
    <scope>NUCLEOTIDE SEQUENCE [LARGE SCALE GENOMIC DNA]</scope>
    <source>
        <strain evidence="1 2">JCM 16328</strain>
    </source>
</reference>